<proteinExistence type="predicted"/>
<feature type="non-terminal residue" evidence="2">
    <location>
        <position position="1"/>
    </location>
</feature>
<evidence type="ECO:0000259" key="1">
    <source>
        <dbReference type="Pfam" id="PF01522"/>
    </source>
</evidence>
<dbReference type="AlphaFoldDB" id="A0A813J9F0"/>
<dbReference type="Gene3D" id="3.20.20.370">
    <property type="entry name" value="Glycoside hydrolase/deacetylase"/>
    <property type="match status" value="1"/>
</dbReference>
<dbReference type="InterPro" id="IPR002509">
    <property type="entry name" value="NODB_dom"/>
</dbReference>
<dbReference type="Proteomes" id="UP000626109">
    <property type="component" value="Unassembled WGS sequence"/>
</dbReference>
<dbReference type="GO" id="GO:0016810">
    <property type="term" value="F:hydrolase activity, acting on carbon-nitrogen (but not peptide) bonds"/>
    <property type="evidence" value="ECO:0007669"/>
    <property type="project" value="InterPro"/>
</dbReference>
<dbReference type="SUPFAM" id="SSF88713">
    <property type="entry name" value="Glycoside hydrolase/deacetylase"/>
    <property type="match status" value="1"/>
</dbReference>
<gene>
    <name evidence="2" type="ORF">PGLA2088_LOCUS16584</name>
</gene>
<sequence>FRCAAASAAGRRLAAVAASSRHFASNSGAKSTLSPGLAPVTGPGGNGFIALTPPPADQISGPRRDLEGYAWDYPDPKWPKNAKLAINLCVNFEEGSESSFHHGDNITEVVLTDGARSFGAGTRNMGAESLFEYGSRVGFWRIMKMFEERNLPVTMFACAKAFEELPKAAAYVRGNSDRIDICCHGWRWWPQHDMPEEVEREHIRLAVESLRRTVGITDTKHLGWYGRYAPSVNSRRLLHEAGFRYDSDSYCDDMPYWTTAEGEPHLVIPYSIQNNDAHLTYGSMPGTADAFYESIRNSIETLLEEGRAGSPKMMSVGLHQRTIGHTKFAPGLKKLLDYTAGLGDEVWVAKRSDISKHWWETNPGNLRPGGGGS</sequence>
<evidence type="ECO:0000313" key="3">
    <source>
        <dbReference type="Proteomes" id="UP000626109"/>
    </source>
</evidence>
<evidence type="ECO:0000313" key="2">
    <source>
        <dbReference type="EMBL" id="CAE8667474.1"/>
    </source>
</evidence>
<dbReference type="PANTHER" id="PTHR43123">
    <property type="entry name" value="POLYSACCHARIDE DEACETYLASE-RELATED"/>
    <property type="match status" value="1"/>
</dbReference>
<dbReference type="GO" id="GO:0005975">
    <property type="term" value="P:carbohydrate metabolic process"/>
    <property type="evidence" value="ECO:0007669"/>
    <property type="project" value="InterPro"/>
</dbReference>
<organism evidence="2 3">
    <name type="scientific">Polarella glacialis</name>
    <name type="common">Dinoflagellate</name>
    <dbReference type="NCBI Taxonomy" id="89957"/>
    <lineage>
        <taxon>Eukaryota</taxon>
        <taxon>Sar</taxon>
        <taxon>Alveolata</taxon>
        <taxon>Dinophyceae</taxon>
        <taxon>Suessiales</taxon>
        <taxon>Suessiaceae</taxon>
        <taxon>Polarella</taxon>
    </lineage>
</organism>
<dbReference type="InterPro" id="IPR011330">
    <property type="entry name" value="Glyco_hydro/deAcase_b/a-brl"/>
</dbReference>
<name>A0A813J9F0_POLGL</name>
<accession>A0A813J9F0</accession>
<protein>
    <recommendedName>
        <fullName evidence="1">NodB homology domain-containing protein</fullName>
    </recommendedName>
</protein>
<dbReference type="PANTHER" id="PTHR43123:SF4">
    <property type="entry name" value="POLYSACCHARIDE DEACETYLASE"/>
    <property type="match status" value="1"/>
</dbReference>
<dbReference type="EMBL" id="CAJNNW010021102">
    <property type="protein sequence ID" value="CAE8667474.1"/>
    <property type="molecule type" value="Genomic_DNA"/>
</dbReference>
<dbReference type="Pfam" id="PF01522">
    <property type="entry name" value="Polysacc_deac_1"/>
    <property type="match status" value="1"/>
</dbReference>
<comment type="caution">
    <text evidence="2">The sequence shown here is derived from an EMBL/GenBank/DDBJ whole genome shotgun (WGS) entry which is preliminary data.</text>
</comment>
<feature type="domain" description="NodB homology" evidence="1">
    <location>
        <begin position="131"/>
        <end position="244"/>
    </location>
</feature>
<reference evidence="2" key="1">
    <citation type="submission" date="2021-02" db="EMBL/GenBank/DDBJ databases">
        <authorList>
            <person name="Dougan E. K."/>
            <person name="Rhodes N."/>
            <person name="Thang M."/>
            <person name="Chan C."/>
        </authorList>
    </citation>
    <scope>NUCLEOTIDE SEQUENCE</scope>
</reference>